<keyword evidence="3" id="KW-1185">Reference proteome</keyword>
<sequence length="53" mass="5669">MPVLRITSQAAGDAPTGFGKILPGINDAITLPCARVAWFRPPDVVPLHKVGRF</sequence>
<dbReference type="VEuPathDB" id="VectorBase:ASIC016418"/>
<evidence type="ECO:0000313" key="3">
    <source>
        <dbReference type="Proteomes" id="UP000030765"/>
    </source>
</evidence>
<dbReference type="EnsemblMetazoa" id="ASIC016418-RA">
    <property type="protein sequence ID" value="ASIC016418-PA"/>
    <property type="gene ID" value="ASIC016418"/>
</dbReference>
<dbReference type="AlphaFoldDB" id="A0A084WDQ5"/>
<reference evidence="2" key="2">
    <citation type="submission" date="2020-05" db="UniProtKB">
        <authorList>
            <consortium name="EnsemblMetazoa"/>
        </authorList>
    </citation>
    <scope>IDENTIFICATION</scope>
</reference>
<dbReference type="Proteomes" id="UP000030765">
    <property type="component" value="Unassembled WGS sequence"/>
</dbReference>
<evidence type="ECO:0000313" key="2">
    <source>
        <dbReference type="EnsemblMetazoa" id="ASIC016418-PA"/>
    </source>
</evidence>
<proteinExistence type="predicted"/>
<dbReference type="EMBL" id="KE525340">
    <property type="protein sequence ID" value="KFB48349.1"/>
    <property type="molecule type" value="Genomic_DNA"/>
</dbReference>
<gene>
    <name evidence="1" type="ORF">ZHAS_00016418</name>
</gene>
<name>A0A084WDQ5_ANOSI</name>
<organism evidence="1">
    <name type="scientific">Anopheles sinensis</name>
    <name type="common">Mosquito</name>
    <dbReference type="NCBI Taxonomy" id="74873"/>
    <lineage>
        <taxon>Eukaryota</taxon>
        <taxon>Metazoa</taxon>
        <taxon>Ecdysozoa</taxon>
        <taxon>Arthropoda</taxon>
        <taxon>Hexapoda</taxon>
        <taxon>Insecta</taxon>
        <taxon>Pterygota</taxon>
        <taxon>Neoptera</taxon>
        <taxon>Endopterygota</taxon>
        <taxon>Diptera</taxon>
        <taxon>Nematocera</taxon>
        <taxon>Culicoidea</taxon>
        <taxon>Culicidae</taxon>
        <taxon>Anophelinae</taxon>
        <taxon>Anopheles</taxon>
    </lineage>
</organism>
<reference evidence="1 3" key="1">
    <citation type="journal article" date="2014" name="BMC Genomics">
        <title>Genome sequence of Anopheles sinensis provides insight into genetics basis of mosquito competence for malaria parasites.</title>
        <authorList>
            <person name="Zhou D."/>
            <person name="Zhang D."/>
            <person name="Ding G."/>
            <person name="Shi L."/>
            <person name="Hou Q."/>
            <person name="Ye Y."/>
            <person name="Xu Y."/>
            <person name="Zhou H."/>
            <person name="Xiong C."/>
            <person name="Li S."/>
            <person name="Yu J."/>
            <person name="Hong S."/>
            <person name="Yu X."/>
            <person name="Zou P."/>
            <person name="Chen C."/>
            <person name="Chang X."/>
            <person name="Wang W."/>
            <person name="Lv Y."/>
            <person name="Sun Y."/>
            <person name="Ma L."/>
            <person name="Shen B."/>
            <person name="Zhu C."/>
        </authorList>
    </citation>
    <scope>NUCLEOTIDE SEQUENCE [LARGE SCALE GENOMIC DNA]</scope>
</reference>
<dbReference type="EMBL" id="ATLV01023053">
    <property type="status" value="NOT_ANNOTATED_CDS"/>
    <property type="molecule type" value="Genomic_DNA"/>
</dbReference>
<protein>
    <submittedName>
        <fullName evidence="1 2">Phosphoribosylaminoimidazole carboxylase, ATPase subunit</fullName>
    </submittedName>
</protein>
<evidence type="ECO:0000313" key="1">
    <source>
        <dbReference type="EMBL" id="KFB48349.1"/>
    </source>
</evidence>
<accession>A0A084WDQ5</accession>